<protein>
    <submittedName>
        <fullName evidence="2">Uncharacterized protein</fullName>
    </submittedName>
</protein>
<comment type="caution">
    <text evidence="2">The sequence shown here is derived from an EMBL/GenBank/DDBJ whole genome shotgun (WGS) entry which is preliminary data.</text>
</comment>
<evidence type="ECO:0000256" key="1">
    <source>
        <dbReference type="SAM" id="MobiDB-lite"/>
    </source>
</evidence>
<proteinExistence type="predicted"/>
<dbReference type="EMBL" id="CAJNNV010027190">
    <property type="protein sequence ID" value="CAE8619644.1"/>
    <property type="molecule type" value="Genomic_DNA"/>
</dbReference>
<reference evidence="2" key="1">
    <citation type="submission" date="2021-02" db="EMBL/GenBank/DDBJ databases">
        <authorList>
            <person name="Dougan E. K."/>
            <person name="Rhodes N."/>
            <person name="Thang M."/>
            <person name="Chan C."/>
        </authorList>
    </citation>
    <scope>NUCLEOTIDE SEQUENCE</scope>
</reference>
<gene>
    <name evidence="2" type="ORF">PGLA1383_LOCUS37230</name>
</gene>
<keyword evidence="3" id="KW-1185">Reference proteome</keyword>
<sequence length="158" mass="17484">MTAADEHIYETLKMSPSLPRSEHFGGSPRSTGTRSPTGTGTPQVGGLPPPTRFTKATLHDWFQDMDQATSGINVIPRRAVALKIKEKCQSRDSEAMLAVRAKLTEVANAPGKQTSPGFLNWEEFLDFFRQTGLLLEYNFQTARSKKIDQTKIVEDGEA</sequence>
<evidence type="ECO:0000313" key="3">
    <source>
        <dbReference type="Proteomes" id="UP000654075"/>
    </source>
</evidence>
<name>A0A813G447_POLGL</name>
<feature type="compositionally biased region" description="Low complexity" evidence="1">
    <location>
        <begin position="25"/>
        <end position="42"/>
    </location>
</feature>
<dbReference type="AlphaFoldDB" id="A0A813G447"/>
<accession>A0A813G447</accession>
<organism evidence="2 3">
    <name type="scientific">Polarella glacialis</name>
    <name type="common">Dinoflagellate</name>
    <dbReference type="NCBI Taxonomy" id="89957"/>
    <lineage>
        <taxon>Eukaryota</taxon>
        <taxon>Sar</taxon>
        <taxon>Alveolata</taxon>
        <taxon>Dinophyceae</taxon>
        <taxon>Suessiales</taxon>
        <taxon>Suessiaceae</taxon>
        <taxon>Polarella</taxon>
    </lineage>
</organism>
<evidence type="ECO:0000313" key="2">
    <source>
        <dbReference type="EMBL" id="CAE8619644.1"/>
    </source>
</evidence>
<dbReference type="Proteomes" id="UP000654075">
    <property type="component" value="Unassembled WGS sequence"/>
</dbReference>
<feature type="region of interest" description="Disordered" evidence="1">
    <location>
        <begin position="1"/>
        <end position="50"/>
    </location>
</feature>
<feature type="compositionally biased region" description="Basic and acidic residues" evidence="1">
    <location>
        <begin position="1"/>
        <end position="10"/>
    </location>
</feature>